<dbReference type="InterPro" id="IPR010384">
    <property type="entry name" value="MtfA_fam"/>
</dbReference>
<keyword evidence="2" id="KW-1185">Reference proteome</keyword>
<comment type="caution">
    <text evidence="1">The sequence shown here is derived from an EMBL/GenBank/DDBJ whole genome shotgun (WGS) entry which is preliminary data.</text>
</comment>
<proteinExistence type="predicted"/>
<sequence>MRFCHFLRRLRPAQDAEERRRRWQKELEAVPILTHLGQVDADRLIALGQAFLAQKRFVVAGPGVTLTDRLCIRTALMASLPVLTKNLSHYATFYEVRFHADLFEGDAQWQDELGLVHEETDLLAGEAWEQGPVQFSVVDIDASGDWSGYNVVIHELAHKLDMASGEVNGTPPLSLNALSVWQQTLERAFQTLEQQYHEALEQEWGEATIQQRLPMDPYALTNRGEFFAVSSESFFTQPHRLAEALPHWYHCLQSYYGQDPRQRAPKPNQG</sequence>
<name>A0ABP9RX37_9GAMM</name>
<reference evidence="2" key="1">
    <citation type="journal article" date="2019" name="Int. J. Syst. Evol. Microbiol.">
        <title>The Global Catalogue of Microorganisms (GCM) 10K type strain sequencing project: providing services to taxonomists for standard genome sequencing and annotation.</title>
        <authorList>
            <consortium name="The Broad Institute Genomics Platform"/>
            <consortium name="The Broad Institute Genome Sequencing Center for Infectious Disease"/>
            <person name="Wu L."/>
            <person name="Ma J."/>
        </authorList>
    </citation>
    <scope>NUCLEOTIDE SEQUENCE [LARGE SCALE GENOMIC DNA]</scope>
    <source>
        <strain evidence="2">JCM 18720</strain>
    </source>
</reference>
<protein>
    <submittedName>
        <fullName evidence="1">Zinc-dependent peptidase</fullName>
    </submittedName>
</protein>
<dbReference type="Gene3D" id="1.10.472.150">
    <property type="entry name" value="Glucose-regulated metallo-peptidase M90, N-terminal domain"/>
    <property type="match status" value="1"/>
</dbReference>
<dbReference type="SUPFAM" id="SSF55486">
    <property type="entry name" value="Metalloproteases ('zincins'), catalytic domain"/>
    <property type="match status" value="1"/>
</dbReference>
<dbReference type="InterPro" id="IPR024079">
    <property type="entry name" value="MetalloPept_cat_dom_sf"/>
</dbReference>
<dbReference type="PANTHER" id="PTHR30164">
    <property type="entry name" value="MTFA PEPTIDASE"/>
    <property type="match status" value="1"/>
</dbReference>
<dbReference type="Pfam" id="PF06167">
    <property type="entry name" value="Peptidase_M90"/>
    <property type="match status" value="1"/>
</dbReference>
<dbReference type="Gene3D" id="3.40.390.10">
    <property type="entry name" value="Collagenase (Catalytic Domain)"/>
    <property type="match status" value="1"/>
</dbReference>
<dbReference type="EMBL" id="BAABLF010000005">
    <property type="protein sequence ID" value="GAA5187702.1"/>
    <property type="molecule type" value="Genomic_DNA"/>
</dbReference>
<dbReference type="CDD" id="cd20169">
    <property type="entry name" value="Peptidase_M90_mtfA"/>
    <property type="match status" value="1"/>
</dbReference>
<accession>A0ABP9RX37</accession>
<dbReference type="Proteomes" id="UP001501600">
    <property type="component" value="Unassembled WGS sequence"/>
</dbReference>
<evidence type="ECO:0000313" key="1">
    <source>
        <dbReference type="EMBL" id="GAA5187702.1"/>
    </source>
</evidence>
<dbReference type="InterPro" id="IPR042252">
    <property type="entry name" value="MtfA_N"/>
</dbReference>
<gene>
    <name evidence="1" type="ORF">GCM10025772_05930</name>
</gene>
<evidence type="ECO:0000313" key="2">
    <source>
        <dbReference type="Proteomes" id="UP001501600"/>
    </source>
</evidence>
<organism evidence="1 2">
    <name type="scientific">Ferrimonas gelatinilytica</name>
    <dbReference type="NCBI Taxonomy" id="1255257"/>
    <lineage>
        <taxon>Bacteria</taxon>
        <taxon>Pseudomonadati</taxon>
        <taxon>Pseudomonadota</taxon>
        <taxon>Gammaproteobacteria</taxon>
        <taxon>Alteromonadales</taxon>
        <taxon>Ferrimonadaceae</taxon>
        <taxon>Ferrimonas</taxon>
    </lineage>
</organism>
<dbReference type="RefSeq" id="WP_345315556.1">
    <property type="nucleotide sequence ID" value="NZ_BAABLF010000005.1"/>
</dbReference>
<dbReference type="PANTHER" id="PTHR30164:SF2">
    <property type="entry name" value="PROTEIN MTFA"/>
    <property type="match status" value="1"/>
</dbReference>